<name>A0A922P4J5_9HYPH</name>
<evidence type="ECO:0000313" key="2">
    <source>
        <dbReference type="Proteomes" id="UP000052167"/>
    </source>
</evidence>
<organism evidence="1 2">
    <name type="scientific">Pseudorhizobium pelagicum</name>
    <dbReference type="NCBI Taxonomy" id="1509405"/>
    <lineage>
        <taxon>Bacteria</taxon>
        <taxon>Pseudomonadati</taxon>
        <taxon>Pseudomonadota</taxon>
        <taxon>Alphaproteobacteria</taxon>
        <taxon>Hyphomicrobiales</taxon>
        <taxon>Rhizobiaceae</taxon>
        <taxon>Rhizobium/Agrobacterium group</taxon>
        <taxon>Pseudorhizobium</taxon>
    </lineage>
</organism>
<dbReference type="AlphaFoldDB" id="A0A922P4J5"/>
<reference evidence="1 2" key="1">
    <citation type="submission" date="2014-06" db="EMBL/GenBank/DDBJ databases">
        <title>Rhizobium pelagicum/R2-400B4.</title>
        <authorList>
            <person name="Kimes N.E."/>
            <person name="Lopez-Perez M."/>
        </authorList>
    </citation>
    <scope>NUCLEOTIDE SEQUENCE [LARGE SCALE GENOMIC DNA]</scope>
    <source>
        <strain evidence="1 2">R2-400B4</strain>
    </source>
</reference>
<keyword evidence="2" id="KW-1185">Reference proteome</keyword>
<comment type="caution">
    <text evidence="1">The sequence shown here is derived from an EMBL/GenBank/DDBJ whole genome shotgun (WGS) entry which is preliminary data.</text>
</comment>
<protein>
    <submittedName>
        <fullName evidence="1">Uncharacterized protein</fullName>
    </submittedName>
</protein>
<gene>
    <name evidence="1" type="ORF">GV68_15500</name>
</gene>
<evidence type="ECO:0000313" key="1">
    <source>
        <dbReference type="EMBL" id="KEQ10318.1"/>
    </source>
</evidence>
<sequence>MSSDLHLYSLSRNLAGISGFGYRENIQDRQDRHSVQSSTWANQRVDVSAAGPRITLPLSDTIVLAKLGASPMPSIL</sequence>
<dbReference type="OrthoDB" id="8372211at2"/>
<dbReference type="RefSeq" id="WP_037163276.1">
    <property type="nucleotide sequence ID" value="NZ_CAJXID010000001.1"/>
</dbReference>
<accession>A0A922P4J5</accession>
<proteinExistence type="predicted"/>
<dbReference type="Proteomes" id="UP000052167">
    <property type="component" value="Unassembled WGS sequence"/>
</dbReference>
<dbReference type="EMBL" id="JOKJ01000003">
    <property type="protein sequence ID" value="KEQ10318.1"/>
    <property type="molecule type" value="Genomic_DNA"/>
</dbReference>